<feature type="region of interest" description="Disordered" evidence="1">
    <location>
        <begin position="1"/>
        <end position="26"/>
    </location>
</feature>
<dbReference type="AlphaFoldDB" id="A0A200PQ28"/>
<organism evidence="2 3">
    <name type="scientific">Macleaya cordata</name>
    <name type="common">Five-seeded plume-poppy</name>
    <name type="synonym">Bocconia cordata</name>
    <dbReference type="NCBI Taxonomy" id="56857"/>
    <lineage>
        <taxon>Eukaryota</taxon>
        <taxon>Viridiplantae</taxon>
        <taxon>Streptophyta</taxon>
        <taxon>Embryophyta</taxon>
        <taxon>Tracheophyta</taxon>
        <taxon>Spermatophyta</taxon>
        <taxon>Magnoliopsida</taxon>
        <taxon>Ranunculales</taxon>
        <taxon>Papaveraceae</taxon>
        <taxon>Papaveroideae</taxon>
        <taxon>Macleaya</taxon>
    </lineage>
</organism>
<feature type="compositionally biased region" description="Polar residues" evidence="1">
    <location>
        <begin position="1"/>
        <end position="13"/>
    </location>
</feature>
<protein>
    <submittedName>
        <fullName evidence="2">Uncharacterized protein</fullName>
    </submittedName>
</protein>
<feature type="region of interest" description="Disordered" evidence="1">
    <location>
        <begin position="87"/>
        <end position="115"/>
    </location>
</feature>
<dbReference type="InParanoid" id="A0A200PQ28"/>
<dbReference type="OrthoDB" id="10584400at2759"/>
<sequence length="115" mass="12624">MEQVLQRQAPQESSSEDDDYGLDDAFSQVTGYDRGGRVCCYRNAAKPKKIWRGESSSAATRRNAEEVVSLRANVGSLEQLLKQTMDRLDQIEGANGGVNNSSQDHSEDTQSPASQ</sequence>
<evidence type="ECO:0000313" key="2">
    <source>
        <dbReference type="EMBL" id="OVA00324.1"/>
    </source>
</evidence>
<comment type="caution">
    <text evidence="2">The sequence shown here is derived from an EMBL/GenBank/DDBJ whole genome shotgun (WGS) entry which is preliminary data.</text>
</comment>
<feature type="compositionally biased region" description="Polar residues" evidence="1">
    <location>
        <begin position="97"/>
        <end position="115"/>
    </location>
</feature>
<evidence type="ECO:0000313" key="3">
    <source>
        <dbReference type="Proteomes" id="UP000195402"/>
    </source>
</evidence>
<gene>
    <name evidence="2" type="ORF">BVC80_1183g2</name>
</gene>
<accession>A0A200PQ28</accession>
<evidence type="ECO:0000256" key="1">
    <source>
        <dbReference type="SAM" id="MobiDB-lite"/>
    </source>
</evidence>
<name>A0A200PQ28_MACCD</name>
<dbReference type="EMBL" id="MVGT01004338">
    <property type="protein sequence ID" value="OVA00324.1"/>
    <property type="molecule type" value="Genomic_DNA"/>
</dbReference>
<dbReference type="Proteomes" id="UP000195402">
    <property type="component" value="Unassembled WGS sequence"/>
</dbReference>
<proteinExistence type="predicted"/>
<keyword evidence="3" id="KW-1185">Reference proteome</keyword>
<reference evidence="2 3" key="1">
    <citation type="journal article" date="2017" name="Mol. Plant">
        <title>The Genome of Medicinal Plant Macleaya cordata Provides New Insights into Benzylisoquinoline Alkaloids Metabolism.</title>
        <authorList>
            <person name="Liu X."/>
            <person name="Liu Y."/>
            <person name="Huang P."/>
            <person name="Ma Y."/>
            <person name="Qing Z."/>
            <person name="Tang Q."/>
            <person name="Cao H."/>
            <person name="Cheng P."/>
            <person name="Zheng Y."/>
            <person name="Yuan Z."/>
            <person name="Zhou Y."/>
            <person name="Liu J."/>
            <person name="Tang Z."/>
            <person name="Zhuo Y."/>
            <person name="Zhang Y."/>
            <person name="Yu L."/>
            <person name="Huang J."/>
            <person name="Yang P."/>
            <person name="Peng Q."/>
            <person name="Zhang J."/>
            <person name="Jiang W."/>
            <person name="Zhang Z."/>
            <person name="Lin K."/>
            <person name="Ro D.K."/>
            <person name="Chen X."/>
            <person name="Xiong X."/>
            <person name="Shang Y."/>
            <person name="Huang S."/>
            <person name="Zeng J."/>
        </authorList>
    </citation>
    <scope>NUCLEOTIDE SEQUENCE [LARGE SCALE GENOMIC DNA]</scope>
    <source>
        <strain evidence="3">cv. BLH2017</strain>
        <tissue evidence="2">Root</tissue>
    </source>
</reference>